<comment type="caution">
    <text evidence="3">The sequence shown here is derived from an EMBL/GenBank/DDBJ whole genome shotgun (WGS) entry which is preliminary data.</text>
</comment>
<accession>A0A4S2Q1Y4</accession>
<organism evidence="3 4">
    <name type="scientific">Rodentibacter pneumotropicus</name>
    <dbReference type="NCBI Taxonomy" id="758"/>
    <lineage>
        <taxon>Bacteria</taxon>
        <taxon>Pseudomonadati</taxon>
        <taxon>Pseudomonadota</taxon>
        <taxon>Gammaproteobacteria</taxon>
        <taxon>Pasteurellales</taxon>
        <taxon>Pasteurellaceae</taxon>
        <taxon>Rodentibacter</taxon>
    </lineage>
</organism>
<feature type="domain" description="Phage tail tape measure protein" evidence="2">
    <location>
        <begin position="193"/>
        <end position="409"/>
    </location>
</feature>
<evidence type="ECO:0000256" key="1">
    <source>
        <dbReference type="SAM" id="Coils"/>
    </source>
</evidence>
<sequence length="799" mass="85068">MAQMTLALALKAQDYASRVINQMRGNVSKVADEQQRHAQRTAQVTQKSYQSVQDAMRMRERLGIRSENAIQAEIAQTIASYHKLKASGVLSAQALAREAEATKRKIASLNAEMGKTTTGQRLGNIGRSIASIGAGAMAGAMVMAQPMKKEMEYDRRLAMVSNTAFSDRDVAGRIKGKKELHQAVQSAVETGGGTKEEALGALDTMLASGAVKADTAMNLLPILQKAAVATGADTNDLAKIAISSMQQFGISEDQIGAVLDKAVAAGQAGNFELSDMARWLPQQMAAAKSAGLSGMDGFEALLVANQQARVTAGTSDEAGNNLVNLLAKITAKETNERFQKLKIKGKDGKTHGIDFIQSMENEKKQGKNSLEAFSSIMDMVVGEDDRYKSLQAKLKTAKKEEQKALLEQMTNLVEGTAIGQIISDRQALMALLGIRNNVQLGSEVKKEVGNAEGAVDTSHAVIQDTNSAKVENAKNALEFAQMEGMKGFNDALGEAATKIAEYAKTYPDLTATLTTAGTVITALSTAAIAASGALALLGAKRGGIGLGDVADLAGDFSKGGKSKGVGRSTGGLKGKAPNIPNGKLGWGNLAKQLVSPEGLVLTGFALAAEQRPIQEAIAEEKAEKKTAQEKALENQFYAKAYGGDKKPTFQYNPPTTDYNKSSVWGTASRAGEVAELARKKEIAALRVERGTLTQAEYNERTRQSAVKIAEIRNQGQGYSGLRVAADDTDSALSRTLGNLSGLANYQADFQHFGKTISDGLKTAIESQNFIIQNEIKVDLDGRIVAEQTSQYQYQDLKRG</sequence>
<keyword evidence="1" id="KW-0175">Coiled coil</keyword>
<dbReference type="InterPro" id="IPR010090">
    <property type="entry name" value="Phage_tape_meas"/>
</dbReference>
<feature type="coiled-coil region" evidence="1">
    <location>
        <begin position="380"/>
        <end position="407"/>
    </location>
</feature>
<proteinExistence type="predicted"/>
<dbReference type="Pfam" id="PF10145">
    <property type="entry name" value="PhageMin_Tail"/>
    <property type="match status" value="1"/>
</dbReference>
<protein>
    <submittedName>
        <fullName evidence="3">Phage tail tape measure protein</fullName>
    </submittedName>
</protein>
<name>A0A4S2Q1Y4_9PAST</name>
<evidence type="ECO:0000313" key="4">
    <source>
        <dbReference type="Proteomes" id="UP000306758"/>
    </source>
</evidence>
<evidence type="ECO:0000313" key="3">
    <source>
        <dbReference type="EMBL" id="THA10503.1"/>
    </source>
</evidence>
<dbReference type="AlphaFoldDB" id="A0A4S2Q1Y4"/>
<dbReference type="Proteomes" id="UP000306758">
    <property type="component" value="Unassembled WGS sequence"/>
</dbReference>
<reference evidence="3 4" key="1">
    <citation type="journal article" date="2019" name="Vet. Microbiol.">
        <title>Development of multi locus sequence typing (MLST) of Rodentibacter pneumotropicus.</title>
        <authorList>
            <person name="Adhikary S."/>
            <person name="Bisgaard M."/>
            <person name="Boot R."/>
            <person name="Benga L."/>
            <person name="Nicklas W."/>
            <person name="Christensen H."/>
        </authorList>
    </citation>
    <scope>NUCLEOTIDE SEQUENCE [LARGE SCALE GENOMIC DNA]</scope>
    <source>
        <strain evidence="3 4">Ac84</strain>
    </source>
</reference>
<dbReference type="NCBIfam" id="TIGR01760">
    <property type="entry name" value="tape_meas_TP901"/>
    <property type="match status" value="1"/>
</dbReference>
<dbReference type="EMBL" id="QXNI01000014">
    <property type="protein sequence ID" value="THA10503.1"/>
    <property type="molecule type" value="Genomic_DNA"/>
</dbReference>
<gene>
    <name evidence="3" type="ORF">D3M78_03095</name>
</gene>
<dbReference type="RefSeq" id="WP_136123165.1">
    <property type="nucleotide sequence ID" value="NZ_QXNI01000014.1"/>
</dbReference>
<evidence type="ECO:0000259" key="2">
    <source>
        <dbReference type="Pfam" id="PF10145"/>
    </source>
</evidence>